<keyword evidence="3" id="KW-0378">Hydrolase</keyword>
<dbReference type="GO" id="GO:0046872">
    <property type="term" value="F:metal ion binding"/>
    <property type="evidence" value="ECO:0007669"/>
    <property type="project" value="UniProtKB-KW"/>
</dbReference>
<evidence type="ECO:0000313" key="6">
    <source>
        <dbReference type="EMBL" id="HEA20066.1"/>
    </source>
</evidence>
<reference evidence="6" key="1">
    <citation type="journal article" date="2020" name="mSystems">
        <title>Genome- and Community-Level Interaction Insights into Carbon Utilization and Element Cycling Functions of Hydrothermarchaeota in Hydrothermal Sediment.</title>
        <authorList>
            <person name="Zhou Z."/>
            <person name="Liu Y."/>
            <person name="Xu W."/>
            <person name="Pan J."/>
            <person name="Luo Z.H."/>
            <person name="Li M."/>
        </authorList>
    </citation>
    <scope>NUCLEOTIDE SEQUENCE [LARGE SCALE GENOMIC DNA]</scope>
    <source>
        <strain evidence="6">HyVt-345</strain>
    </source>
</reference>
<dbReference type="Pfam" id="PF24827">
    <property type="entry name" value="AstE_AspA_cat"/>
    <property type="match status" value="1"/>
</dbReference>
<dbReference type="Gene3D" id="3.40.630.10">
    <property type="entry name" value="Zn peptidases"/>
    <property type="match status" value="1"/>
</dbReference>
<dbReference type="Proteomes" id="UP000886191">
    <property type="component" value="Unassembled WGS sequence"/>
</dbReference>
<dbReference type="GO" id="GO:0005829">
    <property type="term" value="C:cytosol"/>
    <property type="evidence" value="ECO:0007669"/>
    <property type="project" value="TreeGrafter"/>
</dbReference>
<evidence type="ECO:0000259" key="5">
    <source>
        <dbReference type="Pfam" id="PF24827"/>
    </source>
</evidence>
<comment type="caution">
    <text evidence="6">The sequence shown here is derived from an EMBL/GenBank/DDBJ whole genome shotgun (WGS) entry which is preliminary data.</text>
</comment>
<keyword evidence="4" id="KW-0862">Zinc</keyword>
<dbReference type="SUPFAM" id="SSF53187">
    <property type="entry name" value="Zn-dependent exopeptidases"/>
    <property type="match status" value="1"/>
</dbReference>
<dbReference type="PANTHER" id="PTHR15162">
    <property type="entry name" value="ASPARTOACYLASE"/>
    <property type="match status" value="1"/>
</dbReference>
<dbReference type="GO" id="GO:0016788">
    <property type="term" value="F:hydrolase activity, acting on ester bonds"/>
    <property type="evidence" value="ECO:0007669"/>
    <property type="project" value="InterPro"/>
</dbReference>
<dbReference type="InterPro" id="IPR055438">
    <property type="entry name" value="AstE_AspA_cat"/>
</dbReference>
<dbReference type="PANTHER" id="PTHR15162:SF7">
    <property type="entry name" value="SUCCINYLGLUTAMATE DESUCCINYLASE"/>
    <property type="match status" value="1"/>
</dbReference>
<evidence type="ECO:0000256" key="2">
    <source>
        <dbReference type="ARBA" id="ARBA00022723"/>
    </source>
</evidence>
<name>A0A831QMQ7_9FLAO</name>
<gene>
    <name evidence="6" type="ORF">ENH87_04030</name>
</gene>
<protein>
    <submittedName>
        <fullName evidence="6">Succinylglutamate desuccinylase</fullName>
    </submittedName>
</protein>
<sequence length="305" mass="34453">MLNQKDKRVIGTYETGNEGPLLLVSAGIHGNEPSGVIALQKVFTKLEEEKPEISGKIIGVYGNKAALAKKVRYIDEDLNRTWTEKNVNSKKTDTSEKDEMFDIIEIVKKNTSAVDTSYFLDCHTTSSDSLPYISVQEVGNNDAWAHRFPVYIIRGFSDIVSGCIDHYLSRIGITGFVFEGGQHESKDAIAYHEGMIWLALKHACNLDLENLTTYPKAVLKVERQKEHQKTFEIVHRHSLEDGDKFEMEGGYENFQAIKKGEFLATHNGKRILSSWDSFIFMPLYQVQGNDGFFVVDEVDEKISSS</sequence>
<organism evidence="6">
    <name type="scientific">Pricia antarctica</name>
    <dbReference type="NCBI Taxonomy" id="641691"/>
    <lineage>
        <taxon>Bacteria</taxon>
        <taxon>Pseudomonadati</taxon>
        <taxon>Bacteroidota</taxon>
        <taxon>Flavobacteriia</taxon>
        <taxon>Flavobacteriales</taxon>
        <taxon>Flavobacteriaceae</taxon>
        <taxon>Pricia</taxon>
    </lineage>
</organism>
<dbReference type="EMBL" id="DRGL01000020">
    <property type="protein sequence ID" value="HEA20066.1"/>
    <property type="molecule type" value="Genomic_DNA"/>
</dbReference>
<keyword evidence="2" id="KW-0479">Metal-binding</keyword>
<comment type="cofactor">
    <cofactor evidence="1">
        <name>Zn(2+)</name>
        <dbReference type="ChEBI" id="CHEBI:29105"/>
    </cofactor>
</comment>
<proteinExistence type="predicted"/>
<feature type="domain" description="Succinylglutamate desuccinylase/Aspartoacylase catalytic" evidence="5">
    <location>
        <begin position="19"/>
        <end position="129"/>
    </location>
</feature>
<evidence type="ECO:0000256" key="1">
    <source>
        <dbReference type="ARBA" id="ARBA00001947"/>
    </source>
</evidence>
<dbReference type="AlphaFoldDB" id="A0A831QMQ7"/>
<dbReference type="InterPro" id="IPR050178">
    <property type="entry name" value="AspA/AstE_fam"/>
</dbReference>
<evidence type="ECO:0000256" key="3">
    <source>
        <dbReference type="ARBA" id="ARBA00022801"/>
    </source>
</evidence>
<accession>A0A831QMQ7</accession>
<evidence type="ECO:0000256" key="4">
    <source>
        <dbReference type="ARBA" id="ARBA00022833"/>
    </source>
</evidence>